<dbReference type="InterPro" id="IPR001245">
    <property type="entry name" value="Ser-Thr/Tyr_kinase_cat_dom"/>
</dbReference>
<evidence type="ECO:0000313" key="7">
    <source>
        <dbReference type="Proteomes" id="UP000747542"/>
    </source>
</evidence>
<feature type="compositionally biased region" description="Low complexity" evidence="3">
    <location>
        <begin position="14"/>
        <end position="25"/>
    </location>
</feature>
<dbReference type="AlphaFoldDB" id="A0A8J5K910"/>
<name>A0A8J5K910_HOMAM</name>
<dbReference type="GO" id="GO:0005524">
    <property type="term" value="F:ATP binding"/>
    <property type="evidence" value="ECO:0007669"/>
    <property type="project" value="UniProtKB-KW"/>
</dbReference>
<keyword evidence="7" id="KW-1185">Reference proteome</keyword>
<dbReference type="OrthoDB" id="6128227at2759"/>
<evidence type="ECO:0000256" key="2">
    <source>
        <dbReference type="ARBA" id="ARBA00022840"/>
    </source>
</evidence>
<dbReference type="GO" id="GO:0002009">
    <property type="term" value="P:morphogenesis of an epithelium"/>
    <property type="evidence" value="ECO:0007669"/>
    <property type="project" value="UniProtKB-ARBA"/>
</dbReference>
<organism evidence="5 7">
    <name type="scientific">Homarus americanus</name>
    <name type="common">American lobster</name>
    <dbReference type="NCBI Taxonomy" id="6706"/>
    <lineage>
        <taxon>Eukaryota</taxon>
        <taxon>Metazoa</taxon>
        <taxon>Ecdysozoa</taxon>
        <taxon>Arthropoda</taxon>
        <taxon>Crustacea</taxon>
        <taxon>Multicrustacea</taxon>
        <taxon>Malacostraca</taxon>
        <taxon>Eumalacostraca</taxon>
        <taxon>Eucarida</taxon>
        <taxon>Decapoda</taxon>
        <taxon>Pleocyemata</taxon>
        <taxon>Astacidea</taxon>
        <taxon>Nephropoidea</taxon>
        <taxon>Nephropidae</taxon>
        <taxon>Homarus</taxon>
    </lineage>
</organism>
<evidence type="ECO:0000259" key="4">
    <source>
        <dbReference type="PROSITE" id="PS50011"/>
    </source>
</evidence>
<dbReference type="PROSITE" id="PS50011">
    <property type="entry name" value="PROTEIN_KINASE_DOM"/>
    <property type="match status" value="1"/>
</dbReference>
<dbReference type="InterPro" id="IPR000719">
    <property type="entry name" value="Prot_kinase_dom"/>
</dbReference>
<dbReference type="Pfam" id="PF07714">
    <property type="entry name" value="PK_Tyr_Ser-Thr"/>
    <property type="match status" value="1"/>
</dbReference>
<dbReference type="Proteomes" id="UP000747542">
    <property type="component" value="Unassembled WGS sequence"/>
</dbReference>
<evidence type="ECO:0000256" key="3">
    <source>
        <dbReference type="SAM" id="MobiDB-lite"/>
    </source>
</evidence>
<dbReference type="PANTHER" id="PTHR24418">
    <property type="entry name" value="TYROSINE-PROTEIN KINASE"/>
    <property type="match status" value="1"/>
</dbReference>
<gene>
    <name evidence="5" type="primary">Lck-L3</name>
    <name evidence="6" type="synonym">Lck-L4</name>
    <name evidence="5" type="ORF">Hamer_G029062</name>
    <name evidence="6" type="ORF">Hamer_G029158</name>
</gene>
<keyword evidence="5" id="KW-0808">Transferase</keyword>
<accession>A0A8J5K910</accession>
<evidence type="ECO:0000256" key="1">
    <source>
        <dbReference type="ARBA" id="ARBA00022741"/>
    </source>
</evidence>
<dbReference type="EMBL" id="JAHLQT010019644">
    <property type="protein sequence ID" value="KAG7168673.1"/>
    <property type="molecule type" value="Genomic_DNA"/>
</dbReference>
<keyword evidence="1" id="KW-0547">Nucleotide-binding</keyword>
<feature type="compositionally biased region" description="Polar residues" evidence="3">
    <location>
        <begin position="1"/>
        <end position="13"/>
    </location>
</feature>
<keyword evidence="5" id="KW-0418">Kinase</keyword>
<keyword evidence="2" id="KW-0067">ATP-binding</keyword>
<dbReference type="EMBL" id="JAHLQT010016265">
    <property type="protein sequence ID" value="KAG7169496.1"/>
    <property type="molecule type" value="Genomic_DNA"/>
</dbReference>
<feature type="domain" description="Protein kinase" evidence="4">
    <location>
        <begin position="35"/>
        <end position="186"/>
    </location>
</feature>
<reference evidence="5" key="1">
    <citation type="journal article" date="2021" name="Sci. Adv.">
        <title>The American lobster genome reveals insights on longevity, neural, and immune adaptations.</title>
        <authorList>
            <person name="Polinski J.M."/>
            <person name="Zimin A.V."/>
            <person name="Clark K.F."/>
            <person name="Kohn A.B."/>
            <person name="Sadowski N."/>
            <person name="Timp W."/>
            <person name="Ptitsyn A."/>
            <person name="Khanna P."/>
            <person name="Romanova D.Y."/>
            <person name="Williams P."/>
            <person name="Greenwood S.J."/>
            <person name="Moroz L.L."/>
            <person name="Walt D.R."/>
            <person name="Bodnar A.G."/>
        </authorList>
    </citation>
    <scope>NUCLEOTIDE SEQUENCE</scope>
    <source>
        <strain evidence="5">GMGI-L3</strain>
    </source>
</reference>
<comment type="caution">
    <text evidence="5">The sequence shown here is derived from an EMBL/GenBank/DDBJ whole genome shotgun (WGS) entry which is preliminary data.</text>
</comment>
<protein>
    <submittedName>
        <fullName evidence="5">Tyrosine-protein kinase Lck-like 3</fullName>
    </submittedName>
    <submittedName>
        <fullName evidence="6">Tyrosine-protein kinase Lck-like 4</fullName>
    </submittedName>
</protein>
<evidence type="ECO:0000313" key="5">
    <source>
        <dbReference type="EMBL" id="KAG7168673.1"/>
    </source>
</evidence>
<evidence type="ECO:0000313" key="6">
    <source>
        <dbReference type="EMBL" id="KAG7169496.1"/>
    </source>
</evidence>
<dbReference type="InterPro" id="IPR050198">
    <property type="entry name" value="Non-receptor_tyrosine_kinases"/>
</dbReference>
<sequence length="186" mass="20186">MTSPVQLNNISHNSSSSTTSTSGGTDLPQLTWDSLRLVRNVGAGAFGVSHHGQLTLGNGDVTEVVVKILHTGKANTKEARVLHELAGAGGAPLLYGVTTEPHAIVMQYCQGVRLDSFLSCFKYDVHHRQKAYDATRVALAEFHAAGYAHMDLHAFNIIIDTSTSPYTCHLIDVGISERIWPNDDWC</sequence>
<proteinExistence type="predicted"/>
<dbReference type="GO" id="GO:0004672">
    <property type="term" value="F:protein kinase activity"/>
    <property type="evidence" value="ECO:0007669"/>
    <property type="project" value="InterPro"/>
</dbReference>
<feature type="region of interest" description="Disordered" evidence="3">
    <location>
        <begin position="1"/>
        <end position="25"/>
    </location>
</feature>